<dbReference type="AlphaFoldDB" id="A0A0B4CY93"/>
<dbReference type="InterPro" id="IPR026444">
    <property type="entry name" value="Secre_tail"/>
</dbReference>
<dbReference type="OrthoDB" id="5381604at2"/>
<dbReference type="NCBIfam" id="TIGR04183">
    <property type="entry name" value="Por_Secre_tail"/>
    <property type="match status" value="1"/>
</dbReference>
<keyword evidence="4" id="KW-1185">Reference proteome</keyword>
<dbReference type="Proteomes" id="UP000031167">
    <property type="component" value="Unassembled WGS sequence"/>
</dbReference>
<sequence>MIKQNFMITMKNKKWWTVLLMFPVLYMSQTYTYQWAKTGGGSNGSSDVGFNQKDDEHILDIAVDNQNNSYYITSMYDGTPLLDGQTVTNYGSRDIVLFSTDCQGNIRWKRTIGGGGVSTERTQKIVLDNNGGLYLTFAVGNSSSVSSGQYLPPRFGDNDVLPLVSNDFFQPQTALKYGFLLKYNTADGNLVWRKDFQGDVNVNNMAMEFSPPVIDSQNILHVIVGLKFGTHLNGMVTVPSTFDASTSNFQYYLVKYDSSGNIVGTPSLLPITGSTTFLGGYLSFMYDEANNRYYLAGSRNYEGSGSNGYALSYNNVPIVGSGFMLAFSSTTFAELWRREEIINNPIGATFITGLKKDPITSDIYLSGKFGRVTQTVSFGSDFTFNSPLTGSIGFVMKLGTSNSSSNVLWCTYPTSLSDGSTDTAMQNARMPIAFKGNEVLFAKGSIREVWGAFPMVRPVNDRTDPLLVRLNKDTGVVTGTYEVQGSYGAEDHFTAVAVDNDNNIMLGGFIHQQLFTATNDNVVTISNVLSDKSNFFFAKLASSACSTMSVEETSAEAGLQFYPNPVTDVLHIKSKNKLESFEIYSSVGQTVQRGGLQDTNAQITMSSLPTGVYYVKVKTEKAVVTEKVVKK</sequence>
<evidence type="ECO:0000259" key="2">
    <source>
        <dbReference type="Pfam" id="PF18962"/>
    </source>
</evidence>
<evidence type="ECO:0000313" key="4">
    <source>
        <dbReference type="Proteomes" id="UP000031167"/>
    </source>
</evidence>
<reference evidence="3 4" key="1">
    <citation type="submission" date="2014-12" db="EMBL/GenBank/DDBJ databases">
        <title>Genome sequencing of Chryseobacterium taiwanense TPW19.</title>
        <authorList>
            <person name="Tan P.W."/>
            <person name="Chan K.-G."/>
        </authorList>
    </citation>
    <scope>NUCLEOTIDE SEQUENCE [LARGE SCALE GENOMIC DNA]</scope>
    <source>
        <strain evidence="3 4">TPW19</strain>
    </source>
</reference>
<comment type="caution">
    <text evidence="3">The sequence shown here is derived from an EMBL/GenBank/DDBJ whole genome shotgun (WGS) entry which is preliminary data.</text>
</comment>
<dbReference type="EMBL" id="JWTA01000021">
    <property type="protein sequence ID" value="KIC61302.1"/>
    <property type="molecule type" value="Genomic_DNA"/>
</dbReference>
<accession>A0A0B4CY93</accession>
<evidence type="ECO:0000313" key="3">
    <source>
        <dbReference type="EMBL" id="KIC61302.1"/>
    </source>
</evidence>
<protein>
    <recommendedName>
        <fullName evidence="2">Secretion system C-terminal sorting domain-containing protein</fullName>
    </recommendedName>
</protein>
<keyword evidence="1" id="KW-0732">Signal</keyword>
<dbReference type="Pfam" id="PF18962">
    <property type="entry name" value="Por_Secre_tail"/>
    <property type="match status" value="1"/>
</dbReference>
<proteinExistence type="predicted"/>
<evidence type="ECO:0000256" key="1">
    <source>
        <dbReference type="ARBA" id="ARBA00022729"/>
    </source>
</evidence>
<name>A0A0B4CY93_9FLAO</name>
<gene>
    <name evidence="3" type="ORF">RM51_18560</name>
</gene>
<feature type="domain" description="Secretion system C-terminal sorting" evidence="2">
    <location>
        <begin position="562"/>
        <end position="629"/>
    </location>
</feature>
<organism evidence="3 4">
    <name type="scientific">Chryseobacterium taiwanense</name>
    <dbReference type="NCBI Taxonomy" id="363331"/>
    <lineage>
        <taxon>Bacteria</taxon>
        <taxon>Pseudomonadati</taxon>
        <taxon>Bacteroidota</taxon>
        <taxon>Flavobacteriia</taxon>
        <taxon>Flavobacteriales</taxon>
        <taxon>Weeksellaceae</taxon>
        <taxon>Chryseobacterium group</taxon>
        <taxon>Chryseobacterium</taxon>
    </lineage>
</organism>
<dbReference type="STRING" id="363331.RM51_18560"/>